<evidence type="ECO:0000256" key="8">
    <source>
        <dbReference type="RuleBase" id="RU362101"/>
    </source>
</evidence>
<evidence type="ECO:0000256" key="2">
    <source>
        <dbReference type="ARBA" id="ARBA00010892"/>
    </source>
</evidence>
<evidence type="ECO:0000256" key="7">
    <source>
        <dbReference type="ARBA" id="ARBA00023136"/>
    </source>
</evidence>
<dbReference type="RefSeq" id="XP_002839822.1">
    <property type="nucleotide sequence ID" value="XM_002839776.1"/>
</dbReference>
<proteinExistence type="inferred from homology"/>
<organism evidence="10 11">
    <name type="scientific">Tuber melanosporum (strain Mel28)</name>
    <name type="common">Perigord black truffle</name>
    <dbReference type="NCBI Taxonomy" id="656061"/>
    <lineage>
        <taxon>Eukaryota</taxon>
        <taxon>Fungi</taxon>
        <taxon>Dikarya</taxon>
        <taxon>Ascomycota</taxon>
        <taxon>Pezizomycotina</taxon>
        <taxon>Pezizomycetes</taxon>
        <taxon>Pezizales</taxon>
        <taxon>Tuberaceae</taxon>
        <taxon>Tuber</taxon>
    </lineage>
</organism>
<dbReference type="Proteomes" id="UP000006911">
    <property type="component" value="Unassembled WGS sequence"/>
</dbReference>
<name>D5GHQ2_TUBMM</name>
<feature type="transmembrane region" description="Helical" evidence="8">
    <location>
        <begin position="218"/>
        <end position="241"/>
    </location>
</feature>
<evidence type="ECO:0000313" key="10">
    <source>
        <dbReference type="EMBL" id="CAZ84013.1"/>
    </source>
</evidence>
<keyword evidence="3 8" id="KW-0813">Transport</keyword>
<gene>
    <name evidence="10" type="ORF">GSTUM_00007990001</name>
</gene>
<keyword evidence="5 8" id="KW-0812">Transmembrane</keyword>
<dbReference type="GO" id="GO:0015099">
    <property type="term" value="F:nickel cation transmembrane transporter activity"/>
    <property type="evidence" value="ECO:0007669"/>
    <property type="project" value="UniProtKB-UniRule"/>
</dbReference>
<comment type="similarity">
    <text evidence="2 8">Belongs to the NiCoT transporter (TC 2.A.52) family.</text>
</comment>
<dbReference type="GO" id="GO:0012505">
    <property type="term" value="C:endomembrane system"/>
    <property type="evidence" value="ECO:0007669"/>
    <property type="project" value="UniProtKB-SubCell"/>
</dbReference>
<evidence type="ECO:0000256" key="3">
    <source>
        <dbReference type="ARBA" id="ARBA00022448"/>
    </source>
</evidence>
<dbReference type="PANTHER" id="PTHR31611">
    <property type="entry name" value="HIGH-AFFINITY NICKEL TRANSPORT PROTEIN NIC1"/>
    <property type="match status" value="1"/>
</dbReference>
<evidence type="ECO:0000256" key="4">
    <source>
        <dbReference type="ARBA" id="ARBA00022596"/>
    </source>
</evidence>
<dbReference type="KEGG" id="tml:GSTUM_00007990001"/>
<sequence>MNHRFNHAKSIAKECHGKIPVLRALPIRVLAVIMAVAIVNMLCWVGVGVVLVSLPLLFLPLFLPTDSSVLAYTLGLRHALDADHIAAIDLTTRKLIASGQRPVTVGMYFSLGHSTIVIITSTVVAGTTAGVSKHFDDFARVGSIIGTSVSAAFLLILGAINIYILYKLFKQLNILLRSSQEGILFSEGIVGDWDTPGVGCLTRMCRALFRFIDRPWKMYPLGVLCEFSCVLGVALLGIASIEAAHGTSIWVILIFPVLFTAAMCLVDTTDGALMSALYTTSFAHDDIAIVYYSIVLTTLTILVAVVIGVIQILSLIHHVREPTGPFWDGVKKVGERYDIVGGCIAGLFVVTGIMAYFMYTPIRETIDRKRFLIEHAASAPFREGVSAAPTDTPGGANTTTRVSLPEGEVGSGGKDRGKTGEAVVRHFEGKGGSSGM</sequence>
<protein>
    <recommendedName>
        <fullName evidence="8">Nickel/cobalt efflux system</fullName>
    </recommendedName>
</protein>
<feature type="transmembrane region" description="Helical" evidence="8">
    <location>
        <begin position="247"/>
        <end position="268"/>
    </location>
</feature>
<dbReference type="eggNOG" id="ENOG502RIYK">
    <property type="taxonomic scope" value="Eukaryota"/>
</dbReference>
<dbReference type="InParanoid" id="D5GHQ2"/>
<feature type="region of interest" description="Disordered" evidence="9">
    <location>
        <begin position="384"/>
        <end position="421"/>
    </location>
</feature>
<dbReference type="InterPro" id="IPR004688">
    <property type="entry name" value="Ni/Co_transpt"/>
</dbReference>
<reference evidence="10 11" key="1">
    <citation type="journal article" date="2010" name="Nature">
        <title>Perigord black truffle genome uncovers evolutionary origins and mechanisms of symbiosis.</title>
        <authorList>
            <person name="Martin F."/>
            <person name="Kohler A."/>
            <person name="Murat C."/>
            <person name="Balestrini R."/>
            <person name="Coutinho P.M."/>
            <person name="Jaillon O."/>
            <person name="Montanini B."/>
            <person name="Morin E."/>
            <person name="Noel B."/>
            <person name="Percudani R."/>
            <person name="Porcel B."/>
            <person name="Rubini A."/>
            <person name="Amicucci A."/>
            <person name="Amselem J."/>
            <person name="Anthouard V."/>
            <person name="Arcioni S."/>
            <person name="Artiguenave F."/>
            <person name="Aury J.M."/>
            <person name="Ballario P."/>
            <person name="Bolchi A."/>
            <person name="Brenna A."/>
            <person name="Brun A."/>
            <person name="Buee M."/>
            <person name="Cantarel B."/>
            <person name="Chevalier G."/>
            <person name="Couloux A."/>
            <person name="Da Silva C."/>
            <person name="Denoeud F."/>
            <person name="Duplessis S."/>
            <person name="Ghignone S."/>
            <person name="Hilselberger B."/>
            <person name="Iotti M."/>
            <person name="Marcais B."/>
            <person name="Mello A."/>
            <person name="Miranda M."/>
            <person name="Pacioni G."/>
            <person name="Quesneville H."/>
            <person name="Riccioni C."/>
            <person name="Ruotolo R."/>
            <person name="Splivallo R."/>
            <person name="Stocchi V."/>
            <person name="Tisserant E."/>
            <person name="Viscomi A.R."/>
            <person name="Zambonelli A."/>
            <person name="Zampieri E."/>
            <person name="Henrissat B."/>
            <person name="Lebrun M.H."/>
            <person name="Paolocci F."/>
            <person name="Bonfante P."/>
            <person name="Ottonello S."/>
            <person name="Wincker P."/>
        </authorList>
    </citation>
    <scope>NUCLEOTIDE SEQUENCE [LARGE SCALE GENOMIC DNA]</scope>
    <source>
        <strain evidence="10 11">Mel28</strain>
    </source>
</reference>
<evidence type="ECO:0000313" key="11">
    <source>
        <dbReference type="Proteomes" id="UP000006911"/>
    </source>
</evidence>
<dbReference type="STRING" id="656061.D5GHQ2"/>
<keyword evidence="11" id="KW-1185">Reference proteome</keyword>
<feature type="transmembrane region" description="Helical" evidence="8">
    <location>
        <begin position="339"/>
        <end position="359"/>
    </location>
</feature>
<keyword evidence="7 8" id="KW-0472">Membrane</keyword>
<dbReference type="EMBL" id="FN430320">
    <property type="protein sequence ID" value="CAZ84013.1"/>
    <property type="molecule type" value="Genomic_DNA"/>
</dbReference>
<feature type="transmembrane region" description="Helical" evidence="8">
    <location>
        <begin position="44"/>
        <end position="63"/>
    </location>
</feature>
<keyword evidence="4" id="KW-0533">Nickel</keyword>
<dbReference type="InterPro" id="IPR011541">
    <property type="entry name" value="Ni/Co_transpt_high_affinity"/>
</dbReference>
<dbReference type="Pfam" id="PF03824">
    <property type="entry name" value="NicO"/>
    <property type="match status" value="1"/>
</dbReference>
<evidence type="ECO:0000256" key="6">
    <source>
        <dbReference type="ARBA" id="ARBA00022989"/>
    </source>
</evidence>
<keyword evidence="6 8" id="KW-1133">Transmembrane helix</keyword>
<feature type="transmembrane region" description="Helical" evidence="8">
    <location>
        <begin position="103"/>
        <end position="124"/>
    </location>
</feature>
<evidence type="ECO:0000256" key="9">
    <source>
        <dbReference type="SAM" id="MobiDB-lite"/>
    </source>
</evidence>
<feature type="transmembrane region" description="Helical" evidence="8">
    <location>
        <begin position="21"/>
        <end position="38"/>
    </location>
</feature>
<evidence type="ECO:0000256" key="5">
    <source>
        <dbReference type="ARBA" id="ARBA00022692"/>
    </source>
</evidence>
<dbReference type="PANTHER" id="PTHR31611:SF0">
    <property type="entry name" value="HIGH-AFFINITY NICKEL TRANSPORT PROTEIN NIC1"/>
    <property type="match status" value="1"/>
</dbReference>
<dbReference type="GO" id="GO:0005886">
    <property type="term" value="C:plasma membrane"/>
    <property type="evidence" value="ECO:0007669"/>
    <property type="project" value="UniProtKB-SubCell"/>
</dbReference>
<comment type="subcellular location">
    <subcellularLocation>
        <location evidence="8">Cell membrane</location>
        <topology evidence="8">Multi-pass membrane protein</topology>
    </subcellularLocation>
    <subcellularLocation>
        <location evidence="1">Endomembrane system</location>
        <topology evidence="1">Multi-pass membrane protein</topology>
    </subcellularLocation>
</comment>
<dbReference type="HOGENOM" id="CLU_036094_0_1_1"/>
<dbReference type="GeneID" id="9183667"/>
<evidence type="ECO:0000256" key="1">
    <source>
        <dbReference type="ARBA" id="ARBA00004127"/>
    </source>
</evidence>
<accession>D5GHQ2</accession>
<feature type="transmembrane region" description="Helical" evidence="8">
    <location>
        <begin position="144"/>
        <end position="166"/>
    </location>
</feature>
<dbReference type="OMA" id="NGWVLYK"/>
<dbReference type="AlphaFoldDB" id="D5GHQ2"/>
<feature type="transmembrane region" description="Helical" evidence="8">
    <location>
        <begin position="289"/>
        <end position="319"/>
    </location>
</feature>